<keyword evidence="1" id="KW-0472">Membrane</keyword>
<dbReference type="EMBL" id="JBEWLZ010000001">
    <property type="protein sequence ID" value="MET1488211.1"/>
    <property type="molecule type" value="Genomic_DNA"/>
</dbReference>
<organism evidence="2 3">
    <name type="scientific">Uliginosibacterium paludis</name>
    <dbReference type="NCBI Taxonomy" id="1615952"/>
    <lineage>
        <taxon>Bacteria</taxon>
        <taxon>Pseudomonadati</taxon>
        <taxon>Pseudomonadota</taxon>
        <taxon>Betaproteobacteria</taxon>
        <taxon>Rhodocyclales</taxon>
        <taxon>Zoogloeaceae</taxon>
        <taxon>Uliginosibacterium</taxon>
    </lineage>
</organism>
<keyword evidence="1" id="KW-0812">Transmembrane</keyword>
<dbReference type="InterPro" id="IPR007165">
    <property type="entry name" value="Phage_holin_4_2"/>
</dbReference>
<dbReference type="Pfam" id="PF04020">
    <property type="entry name" value="Phage_holin_4_2"/>
    <property type="match status" value="1"/>
</dbReference>
<keyword evidence="3" id="KW-1185">Reference proteome</keyword>
<proteinExistence type="predicted"/>
<dbReference type="Proteomes" id="UP001548590">
    <property type="component" value="Unassembled WGS sequence"/>
</dbReference>
<dbReference type="PANTHER" id="PTHR37309:SF1">
    <property type="entry name" value="SLR0284 PROTEIN"/>
    <property type="match status" value="1"/>
</dbReference>
<evidence type="ECO:0000313" key="3">
    <source>
        <dbReference type="Proteomes" id="UP001548590"/>
    </source>
</evidence>
<dbReference type="RefSeq" id="WP_345926119.1">
    <property type="nucleotide sequence ID" value="NZ_JBDIVF010000003.1"/>
</dbReference>
<dbReference type="PANTHER" id="PTHR37309">
    <property type="entry name" value="SLR0284 PROTEIN"/>
    <property type="match status" value="1"/>
</dbReference>
<accession>A0ABV2CJY6</accession>
<evidence type="ECO:0000313" key="2">
    <source>
        <dbReference type="EMBL" id="MET1488211.1"/>
    </source>
</evidence>
<gene>
    <name evidence="2" type="ORF">ABVT11_00115</name>
</gene>
<name>A0ABV2CJY6_9RHOO</name>
<comment type="caution">
    <text evidence="2">The sequence shown here is derived from an EMBL/GenBank/DDBJ whole genome shotgun (WGS) entry which is preliminary data.</text>
</comment>
<keyword evidence="1" id="KW-1133">Transmembrane helix</keyword>
<feature type="transmembrane region" description="Helical" evidence="1">
    <location>
        <begin position="50"/>
        <end position="78"/>
    </location>
</feature>
<reference evidence="2 3" key="1">
    <citation type="submission" date="2024-07" db="EMBL/GenBank/DDBJ databases">
        <title>Uliginosibacterium paludis KCTC:42655.</title>
        <authorList>
            <person name="Kim M.K."/>
        </authorList>
    </citation>
    <scope>NUCLEOTIDE SEQUENCE [LARGE SCALE GENOMIC DNA]</scope>
    <source>
        <strain evidence="2 3">KCTC 42655</strain>
    </source>
</reference>
<sequence>MMMTLLRWALNAAALMILPGLVGGISVTSFTSALFAALLIALFNALLRPVLILLTLPITALTLGLFILVINALLFWAASRFVGGFHVTDFWSALWGALLYSLLTWLVSLALGGKRR</sequence>
<evidence type="ECO:0000256" key="1">
    <source>
        <dbReference type="SAM" id="Phobius"/>
    </source>
</evidence>
<feature type="transmembrane region" description="Helical" evidence="1">
    <location>
        <begin position="12"/>
        <end position="43"/>
    </location>
</feature>
<protein>
    <submittedName>
        <fullName evidence="2">Phage holin family protein</fullName>
    </submittedName>
</protein>
<feature type="transmembrane region" description="Helical" evidence="1">
    <location>
        <begin position="90"/>
        <end position="111"/>
    </location>
</feature>